<evidence type="ECO:0000313" key="4">
    <source>
        <dbReference type="Proteomes" id="UP000224006"/>
    </source>
</evidence>
<name>A0A2A9MF35_BESBE</name>
<dbReference type="VEuPathDB" id="ToxoDB:BESB_065890"/>
<keyword evidence="4" id="KW-1185">Reference proteome</keyword>
<feature type="coiled-coil region" evidence="1">
    <location>
        <begin position="219"/>
        <end position="368"/>
    </location>
</feature>
<organism evidence="3 4">
    <name type="scientific">Besnoitia besnoiti</name>
    <name type="common">Apicomplexan protozoan</name>
    <dbReference type="NCBI Taxonomy" id="94643"/>
    <lineage>
        <taxon>Eukaryota</taxon>
        <taxon>Sar</taxon>
        <taxon>Alveolata</taxon>
        <taxon>Apicomplexa</taxon>
        <taxon>Conoidasida</taxon>
        <taxon>Coccidia</taxon>
        <taxon>Eucoccidiorida</taxon>
        <taxon>Eimeriorina</taxon>
        <taxon>Sarcocystidae</taxon>
        <taxon>Besnoitia</taxon>
    </lineage>
</organism>
<dbReference type="OrthoDB" id="269872at2759"/>
<reference evidence="3 4" key="1">
    <citation type="submission" date="2017-09" db="EMBL/GenBank/DDBJ databases">
        <title>Genome sequencing of Besnoitia besnoiti strain Bb-Ger1.</title>
        <authorList>
            <person name="Schares G."/>
            <person name="Venepally P."/>
            <person name="Lorenzi H.A."/>
        </authorList>
    </citation>
    <scope>NUCLEOTIDE SEQUENCE [LARGE SCALE GENOMIC DNA]</scope>
    <source>
        <strain evidence="3 4">Bb-Ger1</strain>
    </source>
</reference>
<evidence type="ECO:0000313" key="3">
    <source>
        <dbReference type="EMBL" id="PFH34556.1"/>
    </source>
</evidence>
<dbReference type="AlphaFoldDB" id="A0A2A9MF35"/>
<dbReference type="Proteomes" id="UP000224006">
    <property type="component" value="Chromosome VI"/>
</dbReference>
<comment type="caution">
    <text evidence="3">The sequence shown here is derived from an EMBL/GenBank/DDBJ whole genome shotgun (WGS) entry which is preliminary data.</text>
</comment>
<dbReference type="PANTHER" id="PTHR23313">
    <property type="entry name" value="TSEC1-RELATED"/>
    <property type="match status" value="1"/>
</dbReference>
<evidence type="ECO:0000256" key="1">
    <source>
        <dbReference type="SAM" id="Coils"/>
    </source>
</evidence>
<feature type="compositionally biased region" description="Basic and acidic residues" evidence="2">
    <location>
        <begin position="134"/>
        <end position="143"/>
    </location>
</feature>
<protein>
    <submittedName>
        <fullName evidence="3">Uncharacterized protein</fullName>
    </submittedName>
</protein>
<evidence type="ECO:0000256" key="2">
    <source>
        <dbReference type="SAM" id="MobiDB-lite"/>
    </source>
</evidence>
<dbReference type="KEGG" id="bbes:BESB_065890"/>
<proteinExistence type="predicted"/>
<sequence length="412" mass="46140">MEFQGDAEGSAGCDPAGGSRALSGCLPAEAFEHFRIREQQLLRLNEELEKGREKGLSAAEKHVRVLQSSATQPPPGSHTFRPKSAITYQGDRSRDEDNWNDTSTIRRANRTGCVAGQRSQSASACRCDYPPDSARNKEEKHFEAPASPYETDRGGASTQKVRLRESVLKDPYTSGQRGSHVQAEYMRFVQQGCSAIGSGAACNNLEALTATTQLQKSRILALQQELDLRAKEVQKYEQDLHASRNQANGFADENEKLKRIINQLNTQEEKTRQAHAELASRVGILEDALANLRAENDRLTECDRKTAAELITKGARIIRLTEELETVRTQLKDCKSNTKDSLSAERQIEKLIAANKKLENQRNELVVGFKKQMKLINILKKQKAHMEAARLLSFTEDEFLKVIRADERNAFN</sequence>
<feature type="region of interest" description="Disordered" evidence="2">
    <location>
        <begin position="66"/>
        <end position="103"/>
    </location>
</feature>
<dbReference type="EMBL" id="NWUJ01000006">
    <property type="protein sequence ID" value="PFH34556.1"/>
    <property type="molecule type" value="Genomic_DNA"/>
</dbReference>
<keyword evidence="1" id="KW-0175">Coiled coil</keyword>
<feature type="region of interest" description="Disordered" evidence="2">
    <location>
        <begin position="123"/>
        <end position="159"/>
    </location>
</feature>
<dbReference type="PANTHER" id="PTHR23313:SF0">
    <property type="entry name" value="TESTIS-EXPRESSED PROTEIN 9"/>
    <property type="match status" value="1"/>
</dbReference>
<dbReference type="RefSeq" id="XP_029218565.1">
    <property type="nucleotide sequence ID" value="XM_029364982.1"/>
</dbReference>
<gene>
    <name evidence="3" type="ORF">BESB_065890</name>
</gene>
<accession>A0A2A9MF35</accession>
<dbReference type="GeneID" id="40311515"/>